<keyword evidence="4" id="KW-0274">FAD</keyword>
<keyword evidence="8" id="KW-1185">Reference proteome</keyword>
<keyword evidence="5" id="KW-0560">Oxidoreductase</keyword>
<comment type="cofactor">
    <cofactor evidence="1">
        <name>FAD</name>
        <dbReference type="ChEBI" id="CHEBI:57692"/>
    </cofactor>
</comment>
<dbReference type="InterPro" id="IPR036318">
    <property type="entry name" value="FAD-bd_PCMH-like_sf"/>
</dbReference>
<proteinExistence type="inferred from homology"/>
<evidence type="ECO:0000259" key="6">
    <source>
        <dbReference type="Pfam" id="PF01565"/>
    </source>
</evidence>
<organism evidence="7 8">
    <name type="scientific">Dinothrombium tinctorium</name>
    <dbReference type="NCBI Taxonomy" id="1965070"/>
    <lineage>
        <taxon>Eukaryota</taxon>
        <taxon>Metazoa</taxon>
        <taxon>Ecdysozoa</taxon>
        <taxon>Arthropoda</taxon>
        <taxon>Chelicerata</taxon>
        <taxon>Arachnida</taxon>
        <taxon>Acari</taxon>
        <taxon>Acariformes</taxon>
        <taxon>Trombidiformes</taxon>
        <taxon>Prostigmata</taxon>
        <taxon>Anystina</taxon>
        <taxon>Parasitengona</taxon>
        <taxon>Trombidioidea</taxon>
        <taxon>Trombidiidae</taxon>
        <taxon>Dinothrombium</taxon>
    </lineage>
</organism>
<evidence type="ECO:0000256" key="2">
    <source>
        <dbReference type="ARBA" id="ARBA00005466"/>
    </source>
</evidence>
<dbReference type="EMBL" id="NCKU01006696">
    <property type="protein sequence ID" value="RWS03239.1"/>
    <property type="molecule type" value="Genomic_DNA"/>
</dbReference>
<name>A0A443QJU1_9ACAR</name>
<dbReference type="Proteomes" id="UP000285301">
    <property type="component" value="Unassembled WGS sequence"/>
</dbReference>
<evidence type="ECO:0000256" key="3">
    <source>
        <dbReference type="ARBA" id="ARBA00022630"/>
    </source>
</evidence>
<evidence type="ECO:0000256" key="5">
    <source>
        <dbReference type="ARBA" id="ARBA00023002"/>
    </source>
</evidence>
<comment type="similarity">
    <text evidence="2">Belongs to the oxygen-dependent FAD-linked oxidoreductase family.</text>
</comment>
<dbReference type="AlphaFoldDB" id="A0A443QJU1"/>
<evidence type="ECO:0000256" key="1">
    <source>
        <dbReference type="ARBA" id="ARBA00001974"/>
    </source>
</evidence>
<evidence type="ECO:0000313" key="8">
    <source>
        <dbReference type="Proteomes" id="UP000285301"/>
    </source>
</evidence>
<protein>
    <recommendedName>
        <fullName evidence="6">FAD linked oxidase N-terminal domain-containing protein</fullName>
    </recommendedName>
</protein>
<dbReference type="Gene3D" id="3.30.465.10">
    <property type="match status" value="1"/>
</dbReference>
<feature type="domain" description="FAD linked oxidase N-terminal" evidence="6">
    <location>
        <begin position="47"/>
        <end position="178"/>
    </location>
</feature>
<comment type="caution">
    <text evidence="7">The sequence shown here is derived from an EMBL/GenBank/DDBJ whole genome shotgun (WGS) entry which is preliminary data.</text>
</comment>
<evidence type="ECO:0000313" key="7">
    <source>
        <dbReference type="EMBL" id="RWS03239.1"/>
    </source>
</evidence>
<dbReference type="InterPro" id="IPR006094">
    <property type="entry name" value="Oxid_FAD_bind_N"/>
</dbReference>
<sequence>MPTTSHQIVSEQDVLECVKRHKSKMKLVFKNDSGYEQLVGQWNSIEPRGFFLAQSSRDVQIAVKCSRLLNLDIALENGVQNAFDNNSFFGIKFSSMNKVIVNRQKRIVLSEAGADMELLKRECLSQGVALPFPNLDLNSLSDFTLNGGFGFSSRQYGLMSDRLLEVEIVTAKGDILRANPFENSDLFWALRGGGDENYGIATKFIFEAFYAPPLVIRVEKNYENPQDFVWLFDNWLSFFAKNPHPSISSQLQFNLEVVNGTKVTFVIIDPNFHKSMLLLQELMYVIPDITQKHISIETFTEMTECTSISNIFNGCKGRLPIQTPCDDHSQCCSGVCLQQPNTIGRCVGVHPDLLRNGVMRNSEDEYT</sequence>
<dbReference type="STRING" id="1965070.A0A443QJU1"/>
<keyword evidence="3" id="KW-0285">Flavoprotein</keyword>
<dbReference type="GO" id="GO:0050660">
    <property type="term" value="F:flavin adenine dinucleotide binding"/>
    <property type="evidence" value="ECO:0007669"/>
    <property type="project" value="InterPro"/>
</dbReference>
<dbReference type="SUPFAM" id="SSF56176">
    <property type="entry name" value="FAD-binding/transporter-associated domain-like"/>
    <property type="match status" value="1"/>
</dbReference>
<evidence type="ECO:0000256" key="4">
    <source>
        <dbReference type="ARBA" id="ARBA00022827"/>
    </source>
</evidence>
<dbReference type="Pfam" id="PF01565">
    <property type="entry name" value="FAD_binding_4"/>
    <property type="match status" value="1"/>
</dbReference>
<dbReference type="PANTHER" id="PTHR42973:SF39">
    <property type="entry name" value="FAD-BINDING PCMH-TYPE DOMAIN-CONTAINING PROTEIN"/>
    <property type="match status" value="1"/>
</dbReference>
<dbReference type="InterPro" id="IPR050416">
    <property type="entry name" value="FAD-linked_Oxidoreductase"/>
</dbReference>
<dbReference type="PANTHER" id="PTHR42973">
    <property type="entry name" value="BINDING OXIDOREDUCTASE, PUTATIVE (AFU_ORTHOLOGUE AFUA_1G17690)-RELATED"/>
    <property type="match status" value="1"/>
</dbReference>
<dbReference type="GO" id="GO:0016491">
    <property type="term" value="F:oxidoreductase activity"/>
    <property type="evidence" value="ECO:0007669"/>
    <property type="project" value="UniProtKB-KW"/>
</dbReference>
<dbReference type="OrthoDB" id="8250697at2759"/>
<accession>A0A443QJU1</accession>
<dbReference type="InterPro" id="IPR016169">
    <property type="entry name" value="FAD-bd_PCMH_sub2"/>
</dbReference>
<reference evidence="7 8" key="1">
    <citation type="journal article" date="2018" name="Gigascience">
        <title>Genomes of trombidid mites reveal novel predicted allergens and laterally-transferred genes associated with secondary metabolism.</title>
        <authorList>
            <person name="Dong X."/>
            <person name="Chaisiri K."/>
            <person name="Xia D."/>
            <person name="Armstrong S.D."/>
            <person name="Fang Y."/>
            <person name="Donnelly M.J."/>
            <person name="Kadowaki T."/>
            <person name="McGarry J.W."/>
            <person name="Darby A.C."/>
            <person name="Makepeace B.L."/>
        </authorList>
    </citation>
    <scope>NUCLEOTIDE SEQUENCE [LARGE SCALE GENOMIC DNA]</scope>
    <source>
        <strain evidence="7">UoL-WK</strain>
    </source>
</reference>
<gene>
    <name evidence="7" type="ORF">B4U79_16534</name>
</gene>